<dbReference type="AlphaFoldDB" id="A0AAD7A250"/>
<evidence type="ECO:0000313" key="3">
    <source>
        <dbReference type="Proteomes" id="UP001218218"/>
    </source>
</evidence>
<sequence>MTEPADGDTLSHWCTCTAYCKGGKPVSKRTFDRHAPDRLTRQFVPLGAFEGTVFVRGKRPAPQNDAGAGSSQKRKKKSHRPAESYIDLLKTASLDDSALDADTLHRLRNPIEEVLDVDADPDLLLSIENFLSLTNASDKAYTDVRANIMRRFPNCAMLSHHLVKQKITELTGVVSIVNDMADADACSECGESRWDPQRLADSGGIYHTIPLGPQLQALWRSEKGAKAMRYRSEKTAEILRELEANDGVLKQYDDLFSGEDYIRAVKDGKIKEKDMLYAMKGSDCWIYIWIVADLCPDIRYKKICPIIKTNSFLFPGLYHLAALMREGLLIWDAIERKIHPDGPAMADLDGMTGHMGAYGCRQFCSVKGRRKGTHYYPALLKPTNYDIPGSNHDDVSCRHLLTVNVEEYESCLHKVLSSPTITDHQENRLETGIVGPSIFSGLPPDRIFPVPRCFSSDFMHLFALNIPDLLISLWRGTLPCDPNDDKDSWDWAVLVGDVWKTHGEDVARATKYLPGCFDRPPRNPAEKMNSGYKAQEFLTYLYVLCPALLRDILPEKYWTHFCKFLAGLRIVWQRKIPREQLILAHRLFCEFAEEFEVLYYQRKASRLHFCRQSIHALPHIVPETIRIGPGGYRSQWTLERTIGNLGEEIKQHSNPYANLSQRGMRRCRVNALTAMIPALAPEKPLPHGSLNLENGLVLLRPRDEYCQTIEGIYGTTIREYFEEEEGETAQEGWKPRVARWGRLRLPNGQIVRSVLKESQLTTKINRTSETKSLALVSVYSDPDADLLQESFGTVAQCDYFGEEALEVIDITQIQAGVAMIPIGDEGAYFVGEKLGFDISLMGGVEEDIEEE</sequence>
<gene>
    <name evidence="2" type="ORF">DFH08DRAFT_914418</name>
</gene>
<accession>A0AAD7A250</accession>
<evidence type="ECO:0000256" key="1">
    <source>
        <dbReference type="SAM" id="MobiDB-lite"/>
    </source>
</evidence>
<name>A0AAD7A250_9AGAR</name>
<protein>
    <recommendedName>
        <fullName evidence="4">Transposase family Tnp2 protein</fullName>
    </recommendedName>
</protein>
<proteinExistence type="predicted"/>
<comment type="caution">
    <text evidence="2">The sequence shown here is derived from an EMBL/GenBank/DDBJ whole genome shotgun (WGS) entry which is preliminary data.</text>
</comment>
<dbReference type="EMBL" id="JARIHO010000018">
    <property type="protein sequence ID" value="KAJ7347949.1"/>
    <property type="molecule type" value="Genomic_DNA"/>
</dbReference>
<evidence type="ECO:0008006" key="4">
    <source>
        <dbReference type="Google" id="ProtNLM"/>
    </source>
</evidence>
<keyword evidence="3" id="KW-1185">Reference proteome</keyword>
<organism evidence="2 3">
    <name type="scientific">Mycena albidolilacea</name>
    <dbReference type="NCBI Taxonomy" id="1033008"/>
    <lineage>
        <taxon>Eukaryota</taxon>
        <taxon>Fungi</taxon>
        <taxon>Dikarya</taxon>
        <taxon>Basidiomycota</taxon>
        <taxon>Agaricomycotina</taxon>
        <taxon>Agaricomycetes</taxon>
        <taxon>Agaricomycetidae</taxon>
        <taxon>Agaricales</taxon>
        <taxon>Marasmiineae</taxon>
        <taxon>Mycenaceae</taxon>
        <taxon>Mycena</taxon>
    </lineage>
</organism>
<dbReference type="PANTHER" id="PTHR46579">
    <property type="entry name" value="F5/8 TYPE C DOMAIN-CONTAINING PROTEIN-RELATED"/>
    <property type="match status" value="1"/>
</dbReference>
<dbReference type="PANTHER" id="PTHR46579:SF1">
    <property type="entry name" value="F5_8 TYPE C DOMAIN-CONTAINING PROTEIN"/>
    <property type="match status" value="1"/>
</dbReference>
<dbReference type="Proteomes" id="UP001218218">
    <property type="component" value="Unassembled WGS sequence"/>
</dbReference>
<evidence type="ECO:0000313" key="2">
    <source>
        <dbReference type="EMBL" id="KAJ7347949.1"/>
    </source>
</evidence>
<feature type="region of interest" description="Disordered" evidence="1">
    <location>
        <begin position="55"/>
        <end position="82"/>
    </location>
</feature>
<reference evidence="2" key="1">
    <citation type="submission" date="2023-03" db="EMBL/GenBank/DDBJ databases">
        <title>Massive genome expansion in bonnet fungi (Mycena s.s.) driven by repeated elements and novel gene families across ecological guilds.</title>
        <authorList>
            <consortium name="Lawrence Berkeley National Laboratory"/>
            <person name="Harder C.B."/>
            <person name="Miyauchi S."/>
            <person name="Viragh M."/>
            <person name="Kuo A."/>
            <person name="Thoen E."/>
            <person name="Andreopoulos B."/>
            <person name="Lu D."/>
            <person name="Skrede I."/>
            <person name="Drula E."/>
            <person name="Henrissat B."/>
            <person name="Morin E."/>
            <person name="Kohler A."/>
            <person name="Barry K."/>
            <person name="LaButti K."/>
            <person name="Morin E."/>
            <person name="Salamov A."/>
            <person name="Lipzen A."/>
            <person name="Mereny Z."/>
            <person name="Hegedus B."/>
            <person name="Baldrian P."/>
            <person name="Stursova M."/>
            <person name="Weitz H."/>
            <person name="Taylor A."/>
            <person name="Grigoriev I.V."/>
            <person name="Nagy L.G."/>
            <person name="Martin F."/>
            <person name="Kauserud H."/>
        </authorList>
    </citation>
    <scope>NUCLEOTIDE SEQUENCE</scope>
    <source>
        <strain evidence="2">CBHHK002</strain>
    </source>
</reference>